<gene>
    <name evidence="5" type="ORF">SI7747_01001075</name>
</gene>
<name>A0A7I8I9Y1_SPIIN</name>
<evidence type="ECO:0000256" key="3">
    <source>
        <dbReference type="ARBA" id="ARBA00022963"/>
    </source>
</evidence>
<keyword evidence="3" id="KW-0443">Lipid metabolism</keyword>
<organism evidence="5">
    <name type="scientific">Spirodela intermedia</name>
    <name type="common">Intermediate duckweed</name>
    <dbReference type="NCBI Taxonomy" id="51605"/>
    <lineage>
        <taxon>Eukaryota</taxon>
        <taxon>Viridiplantae</taxon>
        <taxon>Streptophyta</taxon>
        <taxon>Embryophyta</taxon>
        <taxon>Tracheophyta</taxon>
        <taxon>Spermatophyta</taxon>
        <taxon>Magnoliopsida</taxon>
        <taxon>Liliopsida</taxon>
        <taxon>Araceae</taxon>
        <taxon>Lemnoideae</taxon>
        <taxon>Spirodela</taxon>
    </lineage>
</organism>
<feature type="chain" id="PRO_5029885778" evidence="4">
    <location>
        <begin position="24"/>
        <end position="379"/>
    </location>
</feature>
<sequence length="379" mass="41023">MGSRFLIGFFAVVSLAARRSSMASSLEEPLVATTSALFILGDSSVSCGDGTFFPLPPGNSSRLLCDDSGGPRHRLLPDLIAERMGLPPVPSFYRAKGTADGLRNGLNFGTVPATILSGGYTSLFRVQGLSQQIRQLYDILQLLQLQIRADVFREIVSSAVFYLSFGRDDFIDLFFLDSSGLMPKYGRRGFPRLLVPQMMQAIEDLYNAGARNIVVAGVGSLGCTPRVMWEALAGGGLDAQGCVREVNELSLDYNAGLLAALSDLNSRLPGARIVFCDVYAGMLEIISNPATYGHAAAWAGTGDGGCLAAEMACEEPSRRVWWDLYNPTATVNELLANWSWTGARRRSAVPGPWASSFRPPRWLTRVTSCSSRSEGRSVR</sequence>
<keyword evidence="6" id="KW-1185">Reference proteome</keyword>
<dbReference type="GO" id="GO:0016042">
    <property type="term" value="P:lipid catabolic process"/>
    <property type="evidence" value="ECO:0007669"/>
    <property type="project" value="UniProtKB-KW"/>
</dbReference>
<dbReference type="PANTHER" id="PTHR45648">
    <property type="entry name" value="GDSL LIPASE/ACYLHYDROLASE FAMILY PROTEIN (AFU_ORTHOLOGUE AFUA_4G14700)"/>
    <property type="match status" value="1"/>
</dbReference>
<dbReference type="InterPro" id="IPR001087">
    <property type="entry name" value="GDSL"/>
</dbReference>
<protein>
    <submittedName>
        <fullName evidence="5">Uncharacterized protein</fullName>
    </submittedName>
</protein>
<accession>A0A7I8I9Y1</accession>
<evidence type="ECO:0000256" key="4">
    <source>
        <dbReference type="SAM" id="SignalP"/>
    </source>
</evidence>
<dbReference type="InterPro" id="IPR036514">
    <property type="entry name" value="SGNH_hydro_sf"/>
</dbReference>
<evidence type="ECO:0000256" key="1">
    <source>
        <dbReference type="ARBA" id="ARBA00008668"/>
    </source>
</evidence>
<reference evidence="5 6" key="1">
    <citation type="submission" date="2019-12" db="EMBL/GenBank/DDBJ databases">
        <authorList>
            <person name="Scholz U."/>
            <person name="Mascher M."/>
            <person name="Fiebig A."/>
        </authorList>
    </citation>
    <scope>NUCLEOTIDE SEQUENCE</scope>
</reference>
<dbReference type="Pfam" id="PF00657">
    <property type="entry name" value="Lipase_GDSL"/>
    <property type="match status" value="1"/>
</dbReference>
<dbReference type="AlphaFoldDB" id="A0A7I8I9Y1"/>
<dbReference type="InterPro" id="IPR051058">
    <property type="entry name" value="GDSL_Est/Lipase"/>
</dbReference>
<dbReference type="Proteomes" id="UP001189122">
    <property type="component" value="Unassembled WGS sequence"/>
</dbReference>
<dbReference type="EMBL" id="LR743588">
    <property type="protein sequence ID" value="CAA2614701.1"/>
    <property type="molecule type" value="Genomic_DNA"/>
</dbReference>
<evidence type="ECO:0000313" key="6">
    <source>
        <dbReference type="Proteomes" id="UP001189122"/>
    </source>
</evidence>
<feature type="signal peptide" evidence="4">
    <location>
        <begin position="1"/>
        <end position="23"/>
    </location>
</feature>
<dbReference type="PANTHER" id="PTHR45648:SF7">
    <property type="entry name" value="OS12G0126100 PROTEIN"/>
    <property type="match status" value="1"/>
</dbReference>
<keyword evidence="4" id="KW-0732">Signal</keyword>
<keyword evidence="3" id="KW-0442">Lipid degradation</keyword>
<dbReference type="EMBL" id="CACRZD030000001">
    <property type="protein sequence ID" value="CAA6654485.1"/>
    <property type="molecule type" value="Genomic_DNA"/>
</dbReference>
<keyword evidence="2" id="KW-0378">Hydrolase</keyword>
<evidence type="ECO:0000313" key="5">
    <source>
        <dbReference type="EMBL" id="CAA2614701.1"/>
    </source>
</evidence>
<dbReference type="Gene3D" id="3.40.50.1110">
    <property type="entry name" value="SGNH hydrolase"/>
    <property type="match status" value="1"/>
</dbReference>
<dbReference type="GO" id="GO:0016788">
    <property type="term" value="F:hydrolase activity, acting on ester bonds"/>
    <property type="evidence" value="ECO:0007669"/>
    <property type="project" value="InterPro"/>
</dbReference>
<evidence type="ECO:0000256" key="2">
    <source>
        <dbReference type="ARBA" id="ARBA00022801"/>
    </source>
</evidence>
<comment type="similarity">
    <text evidence="1">Belongs to the 'GDSL' lipolytic enzyme family.</text>
</comment>
<proteinExistence type="inferred from homology"/>